<evidence type="ECO:0000256" key="1">
    <source>
        <dbReference type="SAM" id="MobiDB-lite"/>
    </source>
</evidence>
<evidence type="ECO:0000313" key="2">
    <source>
        <dbReference type="EMBL" id="KAK7372943.1"/>
    </source>
</evidence>
<dbReference type="EMBL" id="JAYMYR010000003">
    <property type="protein sequence ID" value="KAK7372943.1"/>
    <property type="molecule type" value="Genomic_DNA"/>
</dbReference>
<organism evidence="2 3">
    <name type="scientific">Phaseolus coccineus</name>
    <name type="common">Scarlet runner bean</name>
    <name type="synonym">Phaseolus multiflorus</name>
    <dbReference type="NCBI Taxonomy" id="3886"/>
    <lineage>
        <taxon>Eukaryota</taxon>
        <taxon>Viridiplantae</taxon>
        <taxon>Streptophyta</taxon>
        <taxon>Embryophyta</taxon>
        <taxon>Tracheophyta</taxon>
        <taxon>Spermatophyta</taxon>
        <taxon>Magnoliopsida</taxon>
        <taxon>eudicotyledons</taxon>
        <taxon>Gunneridae</taxon>
        <taxon>Pentapetalae</taxon>
        <taxon>rosids</taxon>
        <taxon>fabids</taxon>
        <taxon>Fabales</taxon>
        <taxon>Fabaceae</taxon>
        <taxon>Papilionoideae</taxon>
        <taxon>50 kb inversion clade</taxon>
        <taxon>NPAAA clade</taxon>
        <taxon>indigoferoid/millettioid clade</taxon>
        <taxon>Phaseoleae</taxon>
        <taxon>Phaseolus</taxon>
    </lineage>
</organism>
<sequence length="284" mass="31470">MLGGTCTKKSSCSPSHGQSSLDIPVWRRHQDMVKIGANGDVSFIRPFVDSYLDQSWLSFLSALLVSLLSMALTRPFPSDGFLCYCVDRSLFSNLCHQRSPILEQGIAKWVRPKPFTNTSTTILSIGFWTHIDISQNRLRYSFSGSPSFCFISKRSTIRGGLTMLAFSTAGLGILHKGVPAPPRILEFASLTPRSHAAQLILFGLIRPTTCPNQAFALLSHDTGVTGPPNRPSYSTRSRPGLFNRPLVQVRHYTRLALLDYLTGQPIRPMSEQARDDTSTLILIN</sequence>
<dbReference type="Proteomes" id="UP001374584">
    <property type="component" value="Unassembled WGS sequence"/>
</dbReference>
<protein>
    <submittedName>
        <fullName evidence="2">Uncharacterized protein</fullName>
    </submittedName>
</protein>
<proteinExistence type="predicted"/>
<gene>
    <name evidence="2" type="ORF">VNO80_06334</name>
</gene>
<reference evidence="2 3" key="1">
    <citation type="submission" date="2024-01" db="EMBL/GenBank/DDBJ databases">
        <title>The genomes of 5 underutilized Papilionoideae crops provide insights into root nodulation and disease resistanc.</title>
        <authorList>
            <person name="Jiang F."/>
        </authorList>
    </citation>
    <scope>NUCLEOTIDE SEQUENCE [LARGE SCALE GENOMIC DNA]</scope>
    <source>
        <strain evidence="2">JINMINGXINNONG_FW02</strain>
        <tissue evidence="2">Leaves</tissue>
    </source>
</reference>
<evidence type="ECO:0000313" key="3">
    <source>
        <dbReference type="Proteomes" id="UP001374584"/>
    </source>
</evidence>
<comment type="caution">
    <text evidence="2">The sequence shown here is derived from an EMBL/GenBank/DDBJ whole genome shotgun (WGS) entry which is preliminary data.</text>
</comment>
<feature type="region of interest" description="Disordered" evidence="1">
    <location>
        <begin position="1"/>
        <end position="20"/>
    </location>
</feature>
<keyword evidence="3" id="KW-1185">Reference proteome</keyword>
<feature type="compositionally biased region" description="Polar residues" evidence="1">
    <location>
        <begin position="7"/>
        <end position="20"/>
    </location>
</feature>
<name>A0AAN9NLL4_PHACN</name>
<dbReference type="AlphaFoldDB" id="A0AAN9NLL4"/>
<accession>A0AAN9NLL4</accession>